<dbReference type="InterPro" id="IPR006944">
    <property type="entry name" value="Phage/GTA_portal"/>
</dbReference>
<organism evidence="1 2">
    <name type="scientific">Candidatus Fimadaptatus faecigallinarum</name>
    <dbReference type="NCBI Taxonomy" id="2840814"/>
    <lineage>
        <taxon>Bacteria</taxon>
        <taxon>Bacillati</taxon>
        <taxon>Bacillota</taxon>
        <taxon>Clostridia</taxon>
        <taxon>Eubacteriales</taxon>
        <taxon>Candidatus Fimadaptatus</taxon>
    </lineage>
</organism>
<reference evidence="1" key="1">
    <citation type="submission" date="2020-10" db="EMBL/GenBank/DDBJ databases">
        <authorList>
            <person name="Gilroy R."/>
        </authorList>
    </citation>
    <scope>NUCLEOTIDE SEQUENCE</scope>
    <source>
        <strain evidence="1">ChiSxjej2B14-8506</strain>
    </source>
</reference>
<dbReference type="NCBIfam" id="TIGR01537">
    <property type="entry name" value="portal_HK97"/>
    <property type="match status" value="1"/>
</dbReference>
<dbReference type="Pfam" id="PF04860">
    <property type="entry name" value="Phage_portal"/>
    <property type="match status" value="1"/>
</dbReference>
<accession>A0A9D1LPU8</accession>
<dbReference type="EMBL" id="DVNK01000006">
    <property type="protein sequence ID" value="HIU45808.1"/>
    <property type="molecule type" value="Genomic_DNA"/>
</dbReference>
<evidence type="ECO:0000313" key="2">
    <source>
        <dbReference type="Proteomes" id="UP000824123"/>
    </source>
</evidence>
<protein>
    <submittedName>
        <fullName evidence="1">Phage portal protein</fullName>
    </submittedName>
</protein>
<evidence type="ECO:0000313" key="1">
    <source>
        <dbReference type="EMBL" id="HIU45808.1"/>
    </source>
</evidence>
<proteinExistence type="predicted"/>
<name>A0A9D1LPU8_9FIRM</name>
<comment type="caution">
    <text evidence="1">The sequence shown here is derived from an EMBL/GenBank/DDBJ whole genome shotgun (WGS) entry which is preliminary data.</text>
</comment>
<gene>
    <name evidence="1" type="ORF">IAC59_00940</name>
</gene>
<dbReference type="Proteomes" id="UP000824123">
    <property type="component" value="Unassembled WGS sequence"/>
</dbReference>
<dbReference type="InterPro" id="IPR006427">
    <property type="entry name" value="Portal_HK97"/>
</dbReference>
<sequence length="394" mass="43945">MRILDKLKRRDRPRVRSEPDGIMRGVYRTRADMDMTGSEAIYAAVSRISNTIAQLPMHLYKGQEIQQEHPLERLAAFAPNDVMTAYQYQQTMEAFRNTEGNAYALILPGPDGITPQSLDVLDAARVGTLMDIDTGDIYYDVPLRDGKIARVHNSRVIALHHVSGSGQRGVRPIDVLRGTLDYDRSIKTFSLSQLEGVNTGVVLTVPGVGLNKDKKTEIINQFLSAYRESQGRVVVLEGGITATTLSQSPVDARVLDVERITRNRVATVYSIPPHMLGDYSDASYSTAEQTMREYIDLTITPIVVQWEQEYNRKLLTWDMVCDGYCFRFDLRALSRADMATMSQMYQQAIRGGWMTINEVRTSEGLPAVPSGDTLLASKDLMPVSTILAGGTDTR</sequence>
<reference evidence="1" key="2">
    <citation type="journal article" date="2021" name="PeerJ">
        <title>Extensive microbial diversity within the chicken gut microbiome revealed by metagenomics and culture.</title>
        <authorList>
            <person name="Gilroy R."/>
            <person name="Ravi A."/>
            <person name="Getino M."/>
            <person name="Pursley I."/>
            <person name="Horton D.L."/>
            <person name="Alikhan N.F."/>
            <person name="Baker D."/>
            <person name="Gharbi K."/>
            <person name="Hall N."/>
            <person name="Watson M."/>
            <person name="Adriaenssens E.M."/>
            <person name="Foster-Nyarko E."/>
            <person name="Jarju S."/>
            <person name="Secka A."/>
            <person name="Antonio M."/>
            <person name="Oren A."/>
            <person name="Chaudhuri R.R."/>
            <person name="La Ragione R."/>
            <person name="Hildebrand F."/>
            <person name="Pallen M.J."/>
        </authorList>
    </citation>
    <scope>NUCLEOTIDE SEQUENCE</scope>
    <source>
        <strain evidence="1">ChiSxjej2B14-8506</strain>
    </source>
</reference>
<dbReference type="AlphaFoldDB" id="A0A9D1LPU8"/>